<organism evidence="2 3">
    <name type="scientific">Alkalibacterium iburiense</name>
    <dbReference type="NCBI Taxonomy" id="290589"/>
    <lineage>
        <taxon>Bacteria</taxon>
        <taxon>Bacillati</taxon>
        <taxon>Bacillota</taxon>
        <taxon>Bacilli</taxon>
        <taxon>Lactobacillales</taxon>
        <taxon>Carnobacteriaceae</taxon>
        <taxon>Alkalibacterium</taxon>
    </lineage>
</organism>
<protein>
    <recommendedName>
        <fullName evidence="1">Lipocalin-like domain-containing protein</fullName>
    </recommendedName>
</protein>
<dbReference type="EMBL" id="BAAACW010000128">
    <property type="protein sequence ID" value="GAA0367990.1"/>
    <property type="molecule type" value="Genomic_DNA"/>
</dbReference>
<evidence type="ECO:0000313" key="3">
    <source>
        <dbReference type="Proteomes" id="UP001501166"/>
    </source>
</evidence>
<dbReference type="Proteomes" id="UP001501166">
    <property type="component" value="Unassembled WGS sequence"/>
</dbReference>
<dbReference type="RefSeq" id="WP_343756223.1">
    <property type="nucleotide sequence ID" value="NZ_BAAACW010000128.1"/>
</dbReference>
<reference evidence="2 3" key="1">
    <citation type="journal article" date="2019" name="Int. J. Syst. Evol. Microbiol.">
        <title>The Global Catalogue of Microorganisms (GCM) 10K type strain sequencing project: providing services to taxonomists for standard genome sequencing and annotation.</title>
        <authorList>
            <consortium name="The Broad Institute Genomics Platform"/>
            <consortium name="The Broad Institute Genome Sequencing Center for Infectious Disease"/>
            <person name="Wu L."/>
            <person name="Ma J."/>
        </authorList>
    </citation>
    <scope>NUCLEOTIDE SEQUENCE [LARGE SCALE GENOMIC DNA]</scope>
    <source>
        <strain evidence="2 3">JCM 12662</strain>
    </source>
</reference>
<comment type="caution">
    <text evidence="2">The sequence shown here is derived from an EMBL/GenBank/DDBJ whole genome shotgun (WGS) entry which is preliminary data.</text>
</comment>
<name>A0ABN0XMH5_9LACT</name>
<dbReference type="InterPro" id="IPR024311">
    <property type="entry name" value="Lipocalin-like"/>
</dbReference>
<sequence>MSLEEQLKGTTWKLESYQLEDKNGEILYPLGEDAEGYIYLTPDSRLSVHIMAKDRNAEIDKGKLFNTEAEREMAERGYHAYTGPVTLDEEAQTLTTEVELSLLPSYVGTKQTRSVRLEGDTLYLSNVQHPERQLVWKKV</sequence>
<keyword evidence="3" id="KW-1185">Reference proteome</keyword>
<gene>
    <name evidence="2" type="ORF">GCM10008932_19800</name>
</gene>
<evidence type="ECO:0000313" key="2">
    <source>
        <dbReference type="EMBL" id="GAA0367990.1"/>
    </source>
</evidence>
<proteinExistence type="predicted"/>
<feature type="domain" description="Lipocalin-like" evidence="1">
    <location>
        <begin position="11"/>
        <end position="127"/>
    </location>
</feature>
<evidence type="ECO:0000259" key="1">
    <source>
        <dbReference type="Pfam" id="PF13924"/>
    </source>
</evidence>
<dbReference type="Pfam" id="PF13924">
    <property type="entry name" value="Lipocalin_5"/>
    <property type="match status" value="1"/>
</dbReference>
<accession>A0ABN0XMH5</accession>